<feature type="domain" description="Tyrosine-protein phosphatase" evidence="1">
    <location>
        <begin position="1"/>
        <end position="72"/>
    </location>
</feature>
<name>A0A016V9C3_9BILA</name>
<protein>
    <recommendedName>
        <fullName evidence="1">Tyrosine-protein phosphatase domain-containing protein</fullName>
    </recommendedName>
</protein>
<dbReference type="OrthoDB" id="5854477at2759"/>
<organism evidence="2 3">
    <name type="scientific">Ancylostoma ceylanicum</name>
    <dbReference type="NCBI Taxonomy" id="53326"/>
    <lineage>
        <taxon>Eukaryota</taxon>
        <taxon>Metazoa</taxon>
        <taxon>Ecdysozoa</taxon>
        <taxon>Nematoda</taxon>
        <taxon>Chromadorea</taxon>
        <taxon>Rhabditida</taxon>
        <taxon>Rhabditina</taxon>
        <taxon>Rhabditomorpha</taxon>
        <taxon>Strongyloidea</taxon>
        <taxon>Ancylostomatidae</taxon>
        <taxon>Ancylostomatinae</taxon>
        <taxon>Ancylostoma</taxon>
    </lineage>
</organism>
<evidence type="ECO:0000313" key="2">
    <source>
        <dbReference type="EMBL" id="EYC23338.1"/>
    </source>
</evidence>
<dbReference type="Gene3D" id="3.90.190.10">
    <property type="entry name" value="Protein tyrosine phosphatase superfamily"/>
    <property type="match status" value="1"/>
</dbReference>
<dbReference type="Pfam" id="PF00102">
    <property type="entry name" value="Y_phosphatase"/>
    <property type="match status" value="1"/>
</dbReference>
<dbReference type="InterPro" id="IPR000242">
    <property type="entry name" value="PTP_cat"/>
</dbReference>
<dbReference type="AlphaFoldDB" id="A0A016V9C3"/>
<evidence type="ECO:0000259" key="1">
    <source>
        <dbReference type="PROSITE" id="PS50055"/>
    </source>
</evidence>
<accession>A0A016V9C3</accession>
<evidence type="ECO:0000313" key="3">
    <source>
        <dbReference type="Proteomes" id="UP000024635"/>
    </source>
</evidence>
<reference evidence="3" key="1">
    <citation type="journal article" date="2015" name="Nat. Genet.">
        <title>The genome and transcriptome of the zoonotic hookworm Ancylostoma ceylanicum identify infection-specific gene families.</title>
        <authorList>
            <person name="Schwarz E.M."/>
            <person name="Hu Y."/>
            <person name="Antoshechkin I."/>
            <person name="Miller M.M."/>
            <person name="Sternberg P.W."/>
            <person name="Aroian R.V."/>
        </authorList>
    </citation>
    <scope>NUCLEOTIDE SEQUENCE</scope>
    <source>
        <strain evidence="3">HY135</strain>
    </source>
</reference>
<dbReference type="EMBL" id="JARK01001351">
    <property type="protein sequence ID" value="EYC23338.1"/>
    <property type="molecule type" value="Genomic_DNA"/>
</dbReference>
<dbReference type="SUPFAM" id="SSF52799">
    <property type="entry name" value="(Phosphotyrosine protein) phosphatases II"/>
    <property type="match status" value="1"/>
</dbReference>
<sequence length="72" mass="8760">MSSVFDFWCMVWQENVERILSVNFPHEERLYPAIYDPSKETIQYWPIEIGKTVAYMPFKITCMDTRMMVREM</sequence>
<keyword evidence="3" id="KW-1185">Reference proteome</keyword>
<dbReference type="PROSITE" id="PS50055">
    <property type="entry name" value="TYR_PHOSPHATASE_PTP"/>
    <property type="match status" value="1"/>
</dbReference>
<dbReference type="Proteomes" id="UP000024635">
    <property type="component" value="Unassembled WGS sequence"/>
</dbReference>
<proteinExistence type="predicted"/>
<dbReference type="InterPro" id="IPR029021">
    <property type="entry name" value="Prot-tyrosine_phosphatase-like"/>
</dbReference>
<gene>
    <name evidence="2" type="primary">Acey_s0015.g2599</name>
    <name evidence="2" type="ORF">Y032_0015g2599</name>
</gene>
<dbReference type="GO" id="GO:0004725">
    <property type="term" value="F:protein tyrosine phosphatase activity"/>
    <property type="evidence" value="ECO:0007669"/>
    <property type="project" value="InterPro"/>
</dbReference>
<comment type="caution">
    <text evidence="2">The sequence shown here is derived from an EMBL/GenBank/DDBJ whole genome shotgun (WGS) entry which is preliminary data.</text>
</comment>